<keyword evidence="3" id="KW-1185">Reference proteome</keyword>
<protein>
    <recommendedName>
        <fullName evidence="1">YqgU-like 6-bladed beta-propeller domain-containing protein</fullName>
    </recommendedName>
</protein>
<dbReference type="InterPro" id="IPR048421">
    <property type="entry name" value="YqgU_beta-prop"/>
</dbReference>
<proteinExistence type="predicted"/>
<gene>
    <name evidence="2" type="ORF">J2S17_001307</name>
</gene>
<evidence type="ECO:0000313" key="2">
    <source>
        <dbReference type="EMBL" id="MDQ0269436.1"/>
    </source>
</evidence>
<sequence length="376" mass="43212">MKIHQKPNKRVLLFIFLVVFSTLVLLGCQPKDNDDKNKQSNHQTAASTEKNIKAEKILPLPTEEGEFSDIHGWLDEQTIVYTETKGLSSQIFTYKIFTGERKMIFDSELAISSLTISPDQKWMVVQAANSTNKGLITVINEEGKSMWSESLPGTEQFISWNLYHPEEMTISSFSEDWTYNSYLLSIENGSLKEVQLPEPFVHWINREEFVFLDWNEESPSLLASLNQSSLDGNGSEQLFELFQVDTFQDVIMTIGVNPQNREEAIYTFMTNDYQEMSSFVIPHLSRFSDWLIPQYDLVHDNRFLTFKPQYSADADSYNGTFDLISTDVSSGQQEVLFENLDNEPISCAPEGEYCLYGHYLEKLLLLDSKEIITLKK</sequence>
<dbReference type="EMBL" id="JAUSUB010000004">
    <property type="protein sequence ID" value="MDQ0269436.1"/>
    <property type="molecule type" value="Genomic_DNA"/>
</dbReference>
<dbReference type="SUPFAM" id="SSF50960">
    <property type="entry name" value="TolB, C-terminal domain"/>
    <property type="match status" value="1"/>
</dbReference>
<name>A0ABU0AFE3_9BACI</name>
<evidence type="ECO:0000259" key="1">
    <source>
        <dbReference type="Pfam" id="PF21101"/>
    </source>
</evidence>
<dbReference type="Pfam" id="PF21101">
    <property type="entry name" value="YqgU"/>
    <property type="match status" value="1"/>
</dbReference>
<comment type="caution">
    <text evidence="2">The sequence shown here is derived from an EMBL/GenBank/DDBJ whole genome shotgun (WGS) entry which is preliminary data.</text>
</comment>
<dbReference type="PROSITE" id="PS51257">
    <property type="entry name" value="PROKAR_LIPOPROTEIN"/>
    <property type="match status" value="1"/>
</dbReference>
<dbReference type="Proteomes" id="UP001238088">
    <property type="component" value="Unassembled WGS sequence"/>
</dbReference>
<reference evidence="2 3" key="1">
    <citation type="submission" date="2023-07" db="EMBL/GenBank/DDBJ databases">
        <title>Genomic Encyclopedia of Type Strains, Phase IV (KMG-IV): sequencing the most valuable type-strain genomes for metagenomic binning, comparative biology and taxonomic classification.</title>
        <authorList>
            <person name="Goeker M."/>
        </authorList>
    </citation>
    <scope>NUCLEOTIDE SEQUENCE [LARGE SCALE GENOMIC DNA]</scope>
    <source>
        <strain evidence="2 3">DSM 23494</strain>
    </source>
</reference>
<dbReference type="RefSeq" id="WP_307472993.1">
    <property type="nucleotide sequence ID" value="NZ_JAUSUB010000004.1"/>
</dbReference>
<feature type="domain" description="YqgU-like 6-bladed beta-propeller" evidence="1">
    <location>
        <begin position="96"/>
        <end position="357"/>
    </location>
</feature>
<accession>A0ABU0AFE3</accession>
<organism evidence="2 3">
    <name type="scientific">Cytobacillus purgationiresistens</name>
    <dbReference type="NCBI Taxonomy" id="863449"/>
    <lineage>
        <taxon>Bacteria</taxon>
        <taxon>Bacillati</taxon>
        <taxon>Bacillota</taxon>
        <taxon>Bacilli</taxon>
        <taxon>Bacillales</taxon>
        <taxon>Bacillaceae</taxon>
        <taxon>Cytobacillus</taxon>
    </lineage>
</organism>
<evidence type="ECO:0000313" key="3">
    <source>
        <dbReference type="Proteomes" id="UP001238088"/>
    </source>
</evidence>